<accession>A0A923MRB7</accession>
<dbReference type="RefSeq" id="WP_187075106.1">
    <property type="nucleotide sequence ID" value="NZ_JACORT010000001.1"/>
</dbReference>
<dbReference type="Pfam" id="PF02310">
    <property type="entry name" value="B12-binding"/>
    <property type="match status" value="1"/>
</dbReference>
<protein>
    <submittedName>
        <fullName evidence="3">Cobalamin B12-binding domain-containing protein</fullName>
    </submittedName>
</protein>
<evidence type="ECO:0000259" key="1">
    <source>
        <dbReference type="PROSITE" id="PS50937"/>
    </source>
</evidence>
<gene>
    <name evidence="3" type="ORF">H8N03_05595</name>
</gene>
<dbReference type="AlphaFoldDB" id="A0A923MRB7"/>
<dbReference type="EMBL" id="JACORT010000001">
    <property type="protein sequence ID" value="MBC5782407.1"/>
    <property type="molecule type" value="Genomic_DNA"/>
</dbReference>
<dbReference type="CDD" id="cd01104">
    <property type="entry name" value="HTH_MlrA-CarA"/>
    <property type="match status" value="1"/>
</dbReference>
<feature type="domain" description="B12-binding" evidence="2">
    <location>
        <begin position="182"/>
        <end position="307"/>
    </location>
</feature>
<dbReference type="InterPro" id="IPR009061">
    <property type="entry name" value="DNA-bd_dom_put_sf"/>
</dbReference>
<dbReference type="PROSITE" id="PS50937">
    <property type="entry name" value="HTH_MERR_2"/>
    <property type="match status" value="1"/>
</dbReference>
<keyword evidence="4" id="KW-1185">Reference proteome</keyword>
<dbReference type="GO" id="GO:0003677">
    <property type="term" value="F:DNA binding"/>
    <property type="evidence" value="ECO:0007669"/>
    <property type="project" value="InterPro"/>
</dbReference>
<dbReference type="Pfam" id="PF13411">
    <property type="entry name" value="MerR_1"/>
    <property type="match status" value="1"/>
</dbReference>
<comment type="caution">
    <text evidence="3">The sequence shown here is derived from an EMBL/GenBank/DDBJ whole genome shotgun (WGS) entry which is preliminary data.</text>
</comment>
<dbReference type="SUPFAM" id="SSF52242">
    <property type="entry name" value="Cobalamin (vitamin B12)-binding domain"/>
    <property type="match status" value="1"/>
</dbReference>
<dbReference type="PROSITE" id="PS51332">
    <property type="entry name" value="B12_BINDING"/>
    <property type="match status" value="1"/>
</dbReference>
<dbReference type="Gene3D" id="3.40.50.280">
    <property type="entry name" value="Cobalamin-binding domain"/>
    <property type="match status" value="1"/>
</dbReference>
<dbReference type="InterPro" id="IPR000551">
    <property type="entry name" value="MerR-type_HTH_dom"/>
</dbReference>
<dbReference type="Pfam" id="PF02607">
    <property type="entry name" value="B12-binding_2"/>
    <property type="match status" value="1"/>
</dbReference>
<organism evidence="3 4">
    <name type="scientific">Ramlibacter cellulosilyticus</name>
    <dbReference type="NCBI Taxonomy" id="2764187"/>
    <lineage>
        <taxon>Bacteria</taxon>
        <taxon>Pseudomonadati</taxon>
        <taxon>Pseudomonadota</taxon>
        <taxon>Betaproteobacteria</taxon>
        <taxon>Burkholderiales</taxon>
        <taxon>Comamonadaceae</taxon>
        <taxon>Ramlibacter</taxon>
    </lineage>
</organism>
<sequence length="315" mass="33980">MSAMTEPQEGVPIASVEQATGIARATLRIWERRYGFPQPGRDLRGERSYPDDQVRKLRLIADLMNQGHRPGRLVQLTLPQLESLAGPAGDRGGERPLSVDQPVIAALRAHDVATVRRLLEEGIRQKGLAGFVTEQMARLNVDVGIAWARGEVEVFEEHLYSECVQQVVRTHLARVAEPVAPGPRVLLATFPEEGHGLGLLMAQVLLALEGCPCTSLGVRVPLQQIVAASKAFHADVVGLSFTPSMNPAHVLRGLEQLRGELAPQVAVWAGGRSPVLARHRIAGVQPIPNISELPALVAQWRAVRAPVPSALPSGA</sequence>
<feature type="domain" description="HTH merR-type" evidence="1">
    <location>
        <begin position="18"/>
        <end position="67"/>
    </location>
</feature>
<evidence type="ECO:0000313" key="4">
    <source>
        <dbReference type="Proteomes" id="UP000608513"/>
    </source>
</evidence>
<dbReference type="Gene3D" id="1.10.1240.10">
    <property type="entry name" value="Methionine synthase domain"/>
    <property type="match status" value="1"/>
</dbReference>
<dbReference type="InterPro" id="IPR006158">
    <property type="entry name" value="Cobalamin-bd"/>
</dbReference>
<dbReference type="GO" id="GO:0031419">
    <property type="term" value="F:cobalamin binding"/>
    <property type="evidence" value="ECO:0007669"/>
    <property type="project" value="InterPro"/>
</dbReference>
<reference evidence="3" key="1">
    <citation type="submission" date="2020-08" db="EMBL/GenBank/DDBJ databases">
        <title>Ramlibacter sp. USB13 16S ribosomal RNA gene genome sequencing and assembly.</title>
        <authorList>
            <person name="Kang M."/>
        </authorList>
    </citation>
    <scope>NUCLEOTIDE SEQUENCE</scope>
    <source>
        <strain evidence="3">USB13</strain>
    </source>
</reference>
<dbReference type="GO" id="GO:0046872">
    <property type="term" value="F:metal ion binding"/>
    <property type="evidence" value="ECO:0007669"/>
    <property type="project" value="InterPro"/>
</dbReference>
<dbReference type="SUPFAM" id="SSF46955">
    <property type="entry name" value="Putative DNA-binding domain"/>
    <property type="match status" value="1"/>
</dbReference>
<dbReference type="InterPro" id="IPR036724">
    <property type="entry name" value="Cobalamin-bd_sf"/>
</dbReference>
<dbReference type="GO" id="GO:0006355">
    <property type="term" value="P:regulation of DNA-templated transcription"/>
    <property type="evidence" value="ECO:0007669"/>
    <property type="project" value="InterPro"/>
</dbReference>
<evidence type="ECO:0000259" key="2">
    <source>
        <dbReference type="PROSITE" id="PS51332"/>
    </source>
</evidence>
<dbReference type="Proteomes" id="UP000608513">
    <property type="component" value="Unassembled WGS sequence"/>
</dbReference>
<name>A0A923MRB7_9BURK</name>
<proteinExistence type="predicted"/>
<dbReference type="Gene3D" id="1.10.1660.10">
    <property type="match status" value="1"/>
</dbReference>
<dbReference type="InterPro" id="IPR003759">
    <property type="entry name" value="Cbl-bd_cap"/>
</dbReference>
<evidence type="ECO:0000313" key="3">
    <source>
        <dbReference type="EMBL" id="MBC5782407.1"/>
    </source>
</evidence>
<dbReference type="InterPro" id="IPR036594">
    <property type="entry name" value="Meth_synthase_dom"/>
</dbReference>